<dbReference type="CDD" id="cd12148">
    <property type="entry name" value="fungal_TF_MHR"/>
    <property type="match status" value="1"/>
</dbReference>
<dbReference type="SUPFAM" id="SSF57701">
    <property type="entry name" value="Zn2/Cys6 DNA-binding domain"/>
    <property type="match status" value="1"/>
</dbReference>
<name>J3NXF1_GAET3</name>
<dbReference type="AlphaFoldDB" id="J3NXF1"/>
<dbReference type="GO" id="GO:0005634">
    <property type="term" value="C:nucleus"/>
    <property type="evidence" value="ECO:0007669"/>
    <property type="project" value="UniProtKB-SubCell"/>
</dbReference>
<dbReference type="STRING" id="644352.J3NXF1"/>
<dbReference type="InterPro" id="IPR036864">
    <property type="entry name" value="Zn2-C6_fun-type_DNA-bd_sf"/>
</dbReference>
<dbReference type="PANTHER" id="PTHR31001:SF40">
    <property type="entry name" value="ZN(II)2CYS6 TRANSCRIPTION FACTOR (EUROFUNG)"/>
    <property type="match status" value="1"/>
</dbReference>
<feature type="region of interest" description="Disordered" evidence="3">
    <location>
        <begin position="677"/>
        <end position="699"/>
    </location>
</feature>
<dbReference type="PROSITE" id="PS00463">
    <property type="entry name" value="ZN2_CY6_FUNGAL_1"/>
    <property type="match status" value="1"/>
</dbReference>
<proteinExistence type="predicted"/>
<dbReference type="InterPro" id="IPR001138">
    <property type="entry name" value="Zn2Cys6_DnaBD"/>
</dbReference>
<dbReference type="Pfam" id="PF00172">
    <property type="entry name" value="Zn_clus"/>
    <property type="match status" value="1"/>
</dbReference>
<evidence type="ECO:0000313" key="5">
    <source>
        <dbReference type="EMBL" id="EJT76033.1"/>
    </source>
</evidence>
<comment type="subcellular location">
    <subcellularLocation>
        <location evidence="1">Nucleus</location>
    </subcellularLocation>
</comment>
<feature type="domain" description="Zn(2)-C6 fungal-type" evidence="4">
    <location>
        <begin position="22"/>
        <end position="51"/>
    </location>
</feature>
<evidence type="ECO:0000256" key="3">
    <source>
        <dbReference type="SAM" id="MobiDB-lite"/>
    </source>
</evidence>
<feature type="compositionally biased region" description="Low complexity" evidence="3">
    <location>
        <begin position="81"/>
        <end position="93"/>
    </location>
</feature>
<evidence type="ECO:0000256" key="2">
    <source>
        <dbReference type="ARBA" id="ARBA00023242"/>
    </source>
</evidence>
<reference evidence="5" key="3">
    <citation type="submission" date="2010-09" db="EMBL/GenBank/DDBJ databases">
        <title>Annotation of Gaeumannomyces graminis var. tritici R3-111a-1.</title>
        <authorList>
            <consortium name="The Broad Institute Genome Sequencing Platform"/>
            <person name="Ma L.-J."/>
            <person name="Dead R."/>
            <person name="Young S.K."/>
            <person name="Zeng Q."/>
            <person name="Gargeya S."/>
            <person name="Fitzgerald M."/>
            <person name="Haas B."/>
            <person name="Abouelleil A."/>
            <person name="Alvarado L."/>
            <person name="Arachchi H.M."/>
            <person name="Berlin A."/>
            <person name="Brown A."/>
            <person name="Chapman S.B."/>
            <person name="Chen Z."/>
            <person name="Dunbar C."/>
            <person name="Freedman E."/>
            <person name="Gearin G."/>
            <person name="Gellesch M."/>
            <person name="Goldberg J."/>
            <person name="Griggs A."/>
            <person name="Gujja S."/>
            <person name="Heiman D."/>
            <person name="Howarth C."/>
            <person name="Larson L."/>
            <person name="Lui A."/>
            <person name="MacDonald P.J.P."/>
            <person name="Mehta T."/>
            <person name="Montmayeur A."/>
            <person name="Murphy C."/>
            <person name="Neiman D."/>
            <person name="Pearson M."/>
            <person name="Priest M."/>
            <person name="Roberts A."/>
            <person name="Saif S."/>
            <person name="Shea T."/>
            <person name="Shenoy N."/>
            <person name="Sisk P."/>
            <person name="Stolte C."/>
            <person name="Sykes S."/>
            <person name="Yandava C."/>
            <person name="Wortman J."/>
            <person name="Nusbaum C."/>
            <person name="Birren B."/>
        </authorList>
    </citation>
    <scope>NUCLEOTIDE SEQUENCE</scope>
    <source>
        <strain evidence="5">R3-111a-1</strain>
    </source>
</reference>
<gene>
    <name evidence="6" type="primary">20346415</name>
    <name evidence="5" type="ORF">GGTG_05957</name>
</gene>
<feature type="region of interest" description="Disordered" evidence="3">
    <location>
        <begin position="62"/>
        <end position="112"/>
    </location>
</feature>
<reference evidence="7" key="1">
    <citation type="submission" date="2010-07" db="EMBL/GenBank/DDBJ databases">
        <title>The genome sequence of Gaeumannomyces graminis var. tritici strain R3-111a-1.</title>
        <authorList>
            <consortium name="The Broad Institute Genome Sequencing Platform"/>
            <person name="Ma L.-J."/>
            <person name="Dead R."/>
            <person name="Young S."/>
            <person name="Zeng Q."/>
            <person name="Koehrsen M."/>
            <person name="Alvarado L."/>
            <person name="Berlin A."/>
            <person name="Chapman S.B."/>
            <person name="Chen Z."/>
            <person name="Freedman E."/>
            <person name="Gellesch M."/>
            <person name="Goldberg J."/>
            <person name="Griggs A."/>
            <person name="Gujja S."/>
            <person name="Heilman E.R."/>
            <person name="Heiman D."/>
            <person name="Hepburn T."/>
            <person name="Howarth C."/>
            <person name="Jen D."/>
            <person name="Larson L."/>
            <person name="Mehta T."/>
            <person name="Neiman D."/>
            <person name="Pearson M."/>
            <person name="Roberts A."/>
            <person name="Saif S."/>
            <person name="Shea T."/>
            <person name="Shenoy N."/>
            <person name="Sisk P."/>
            <person name="Stolte C."/>
            <person name="Sykes S."/>
            <person name="Walk T."/>
            <person name="White J."/>
            <person name="Yandava C."/>
            <person name="Haas B."/>
            <person name="Nusbaum C."/>
            <person name="Birren B."/>
        </authorList>
    </citation>
    <scope>NUCLEOTIDE SEQUENCE [LARGE SCALE GENOMIC DNA]</scope>
    <source>
        <strain evidence="7">R3-111a-1</strain>
    </source>
</reference>
<reference evidence="6" key="5">
    <citation type="submission" date="2018-04" db="UniProtKB">
        <authorList>
            <consortium name="EnsemblFungi"/>
        </authorList>
    </citation>
    <scope>IDENTIFICATION</scope>
    <source>
        <strain evidence="6">R3-111a-1</strain>
    </source>
</reference>
<dbReference type="PANTHER" id="PTHR31001">
    <property type="entry name" value="UNCHARACTERIZED TRANSCRIPTIONAL REGULATORY PROTEIN"/>
    <property type="match status" value="1"/>
</dbReference>
<reference evidence="5" key="2">
    <citation type="submission" date="2010-07" db="EMBL/GenBank/DDBJ databases">
        <authorList>
            <consortium name="The Broad Institute Genome Sequencing Platform"/>
            <consortium name="Broad Institute Genome Sequencing Center for Infectious Disease"/>
            <person name="Ma L.-J."/>
            <person name="Dead R."/>
            <person name="Young S."/>
            <person name="Zeng Q."/>
            <person name="Koehrsen M."/>
            <person name="Alvarado L."/>
            <person name="Berlin A."/>
            <person name="Chapman S.B."/>
            <person name="Chen Z."/>
            <person name="Freedman E."/>
            <person name="Gellesch M."/>
            <person name="Goldberg J."/>
            <person name="Griggs A."/>
            <person name="Gujja S."/>
            <person name="Heilman E.R."/>
            <person name="Heiman D."/>
            <person name="Hepburn T."/>
            <person name="Howarth C."/>
            <person name="Jen D."/>
            <person name="Larson L."/>
            <person name="Mehta T."/>
            <person name="Neiman D."/>
            <person name="Pearson M."/>
            <person name="Roberts A."/>
            <person name="Saif S."/>
            <person name="Shea T."/>
            <person name="Shenoy N."/>
            <person name="Sisk P."/>
            <person name="Stolte C."/>
            <person name="Sykes S."/>
            <person name="Walk T."/>
            <person name="White J."/>
            <person name="Yandava C."/>
            <person name="Haas B."/>
            <person name="Nusbaum C."/>
            <person name="Birren B."/>
        </authorList>
    </citation>
    <scope>NUCLEOTIDE SEQUENCE</scope>
    <source>
        <strain evidence="5">R3-111a-1</strain>
    </source>
</reference>
<evidence type="ECO:0000256" key="1">
    <source>
        <dbReference type="ARBA" id="ARBA00004123"/>
    </source>
</evidence>
<feature type="compositionally biased region" description="Low complexity" evidence="3">
    <location>
        <begin position="360"/>
        <end position="371"/>
    </location>
</feature>
<keyword evidence="7" id="KW-1185">Reference proteome</keyword>
<dbReference type="eggNOG" id="ENOG502REJ9">
    <property type="taxonomic scope" value="Eukaryota"/>
</dbReference>
<dbReference type="SMART" id="SM00066">
    <property type="entry name" value="GAL4"/>
    <property type="match status" value="1"/>
</dbReference>
<dbReference type="GO" id="GO:0000981">
    <property type="term" value="F:DNA-binding transcription factor activity, RNA polymerase II-specific"/>
    <property type="evidence" value="ECO:0007669"/>
    <property type="project" value="InterPro"/>
</dbReference>
<evidence type="ECO:0000313" key="7">
    <source>
        <dbReference type="Proteomes" id="UP000006039"/>
    </source>
</evidence>
<dbReference type="GeneID" id="20346415"/>
<dbReference type="EMBL" id="GL385397">
    <property type="protein sequence ID" value="EJT76033.1"/>
    <property type="molecule type" value="Genomic_DNA"/>
</dbReference>
<reference evidence="6" key="4">
    <citation type="journal article" date="2015" name="G3 (Bethesda)">
        <title>Genome sequences of three phytopathogenic species of the Magnaporthaceae family of fungi.</title>
        <authorList>
            <person name="Okagaki L.H."/>
            <person name="Nunes C.C."/>
            <person name="Sailsbery J."/>
            <person name="Clay B."/>
            <person name="Brown D."/>
            <person name="John T."/>
            <person name="Oh Y."/>
            <person name="Young N."/>
            <person name="Fitzgerald M."/>
            <person name="Haas B.J."/>
            <person name="Zeng Q."/>
            <person name="Young S."/>
            <person name="Adiconis X."/>
            <person name="Fan L."/>
            <person name="Levin J.Z."/>
            <person name="Mitchell T.K."/>
            <person name="Okubara P.A."/>
            <person name="Farman M.L."/>
            <person name="Kohn L.M."/>
            <person name="Birren B."/>
            <person name="Ma L.-J."/>
            <person name="Dean R.A."/>
        </authorList>
    </citation>
    <scope>NUCLEOTIDE SEQUENCE</scope>
    <source>
        <strain evidence="6">R3-111a-1</strain>
    </source>
</reference>
<dbReference type="CDD" id="cd00067">
    <property type="entry name" value="GAL4"/>
    <property type="match status" value="1"/>
</dbReference>
<dbReference type="VEuPathDB" id="FungiDB:GGTG_05957"/>
<organism evidence="5">
    <name type="scientific">Gaeumannomyces tritici (strain R3-111a-1)</name>
    <name type="common">Wheat and barley take-all root rot fungus</name>
    <name type="synonym">Gaeumannomyces graminis var. tritici</name>
    <dbReference type="NCBI Taxonomy" id="644352"/>
    <lineage>
        <taxon>Eukaryota</taxon>
        <taxon>Fungi</taxon>
        <taxon>Dikarya</taxon>
        <taxon>Ascomycota</taxon>
        <taxon>Pezizomycotina</taxon>
        <taxon>Sordariomycetes</taxon>
        <taxon>Sordariomycetidae</taxon>
        <taxon>Magnaporthales</taxon>
        <taxon>Magnaporthaceae</taxon>
        <taxon>Gaeumannomyces</taxon>
    </lineage>
</organism>
<dbReference type="RefSeq" id="XP_009222033.1">
    <property type="nucleotide sequence ID" value="XM_009223769.1"/>
</dbReference>
<accession>J3NXF1</accession>
<dbReference type="InterPro" id="IPR050613">
    <property type="entry name" value="Sec_Metabolite_Reg"/>
</dbReference>
<dbReference type="Proteomes" id="UP000006039">
    <property type="component" value="Unassembled WGS sequence"/>
</dbReference>
<evidence type="ECO:0000259" key="4">
    <source>
        <dbReference type="PROSITE" id="PS50048"/>
    </source>
</evidence>
<protein>
    <recommendedName>
        <fullName evidence="4">Zn(2)-C6 fungal-type domain-containing protein</fullName>
    </recommendedName>
</protein>
<dbReference type="EnsemblFungi" id="EJT76033">
    <property type="protein sequence ID" value="EJT76033"/>
    <property type="gene ID" value="GGTG_05957"/>
</dbReference>
<evidence type="ECO:0000313" key="6">
    <source>
        <dbReference type="EnsemblFungi" id="EJT76033"/>
    </source>
</evidence>
<feature type="region of interest" description="Disordered" evidence="3">
    <location>
        <begin position="353"/>
        <end position="374"/>
    </location>
</feature>
<dbReference type="Gene3D" id="4.10.240.10">
    <property type="entry name" value="Zn(2)-C6 fungal-type DNA-binding domain"/>
    <property type="match status" value="1"/>
</dbReference>
<dbReference type="OrthoDB" id="424974at2759"/>
<feature type="region of interest" description="Disordered" evidence="3">
    <location>
        <begin position="722"/>
        <end position="743"/>
    </location>
</feature>
<dbReference type="HOGENOM" id="CLU_393316_0_0_1"/>
<dbReference type="GO" id="GO:0008270">
    <property type="term" value="F:zinc ion binding"/>
    <property type="evidence" value="ECO:0007669"/>
    <property type="project" value="InterPro"/>
</dbReference>
<sequence length="772" mass="84185">METVMDTTQESPRQRRNRKVNTCDECRVLKRKCNRARPCSNCQKTGRHCVFSAALSSLGVPPPGPVAGPSAHLTAPRGSGPAPSRPAVVPAAPTSLPHDRRQTRQPHSHTPPDICLRIGRLTITDRVEGLPRAGLVGELDALLHRLGFGFPGAEPVDCFAAPIASWFKPHTQAPFLRLLNAPAWPESGDPLQPAGTFALSSAQESSLFDRYFLSVYPVCPLVLPGDLGPVPSEARCAGDGHGSSGMGDDGLRDDDPVAVALRAAVSYAAAVSMPPLETQRVFGLPKPSLVRWLQTATEDAISSSNGFAASLDLRSFQAILIYLTPQMLSEVSRTHAVLVSAVTRQFQLAGLDRGLDGGARDNPGGQGPAEEPGGRRLTRLHCWQHLLFLNIRATEAVGPERSLFEDPEAAMPWPDPGARGRDMVALVRYECYQIHRFVVRQRQNVLRGTLTLRGCLDMLDERVRRVRSNLIDGLEDDVPIQKYARLVGNLLLARSRCMLLHNVNAKLLEWARSPQTRKLRDILIQHSLEVIETGVTLETDPELAHWSWYAGAYHQYHSLLFPLVQVCVDPDHPLADRVMAVADHVFGPSSPSGRPQQRAVAILRAVKQNLESFLAAIEAPPQEPLQPLYFSPLPIRQAPQHADATPFPSQNQHLLPHLTSPEYLAEPIPGIQGPGLGLDHQHHQHHHHHLASPSPPVMGGGGRPAFKDVDSFGQRFLGDIDHGSSTDSHVTAGDTAGVGGGEEHVAGLSVDDVAEAGEGYGWWPWPPQEWWP</sequence>
<dbReference type="PROSITE" id="PS50048">
    <property type="entry name" value="ZN2_CY6_FUNGAL_2"/>
    <property type="match status" value="1"/>
</dbReference>
<keyword evidence="2" id="KW-0539">Nucleus</keyword>